<organism evidence="1 2">
    <name type="scientific">Pseudomonas chlororaphis</name>
    <dbReference type="NCBI Taxonomy" id="587753"/>
    <lineage>
        <taxon>Bacteria</taxon>
        <taxon>Pseudomonadati</taxon>
        <taxon>Pseudomonadota</taxon>
        <taxon>Gammaproteobacteria</taxon>
        <taxon>Pseudomonadales</taxon>
        <taxon>Pseudomonadaceae</taxon>
        <taxon>Pseudomonas</taxon>
    </lineage>
</organism>
<proteinExistence type="predicted"/>
<reference evidence="1 2" key="1">
    <citation type="submission" date="2014-10" db="EMBL/GenBank/DDBJ databases">
        <title>Draft genome sequence of Pseudomonas chlororaphis EA105.</title>
        <authorList>
            <person name="McCully L.M."/>
            <person name="Bitzer A.S."/>
            <person name="Spence C."/>
            <person name="Bais H."/>
            <person name="Silby M.W."/>
        </authorList>
    </citation>
    <scope>NUCLEOTIDE SEQUENCE [LARGE SCALE GENOMIC DNA]</scope>
    <source>
        <strain evidence="1 2">EA105</strain>
    </source>
</reference>
<dbReference type="OrthoDB" id="8759063at2"/>
<dbReference type="InterPro" id="IPR008861">
    <property type="entry name" value="GpX-like"/>
</dbReference>
<protein>
    <submittedName>
        <fullName evidence="1">Tail protein</fullName>
    </submittedName>
</protein>
<dbReference type="EMBL" id="JSFK01000001">
    <property type="protein sequence ID" value="KHA75137.1"/>
    <property type="molecule type" value="Genomic_DNA"/>
</dbReference>
<sequence length="70" mass="7610">MRKVRSVAGDSVNLLLYRETGRSDDAAEDALWKLNPTLAEHGPVLPAGIWIVLPELDSKPAAIKALSAWD</sequence>
<comment type="caution">
    <text evidence="1">The sequence shown here is derived from an EMBL/GenBank/DDBJ whole genome shotgun (WGS) entry which is preliminary data.</text>
</comment>
<dbReference type="Pfam" id="PF05489">
    <property type="entry name" value="Phage_tail_X"/>
    <property type="match status" value="1"/>
</dbReference>
<name>A0A0A6DKB4_9PSED</name>
<dbReference type="PATRIC" id="fig|587753.9.peg.478"/>
<gene>
    <name evidence="1" type="ORF">NZ35_02340</name>
</gene>
<accession>A0A0A6DKB4</accession>
<dbReference type="AlphaFoldDB" id="A0A0A6DKB4"/>
<dbReference type="Proteomes" id="UP000030564">
    <property type="component" value="Unassembled WGS sequence"/>
</dbReference>
<evidence type="ECO:0000313" key="2">
    <source>
        <dbReference type="Proteomes" id="UP000030564"/>
    </source>
</evidence>
<evidence type="ECO:0000313" key="1">
    <source>
        <dbReference type="EMBL" id="KHA75137.1"/>
    </source>
</evidence>